<dbReference type="PROSITE" id="PS50878">
    <property type="entry name" value="RT_POL"/>
    <property type="match status" value="1"/>
</dbReference>
<organism evidence="2 3">
    <name type="scientific">Pleurodeles waltl</name>
    <name type="common">Iberian ribbed newt</name>
    <dbReference type="NCBI Taxonomy" id="8319"/>
    <lineage>
        <taxon>Eukaryota</taxon>
        <taxon>Metazoa</taxon>
        <taxon>Chordata</taxon>
        <taxon>Craniata</taxon>
        <taxon>Vertebrata</taxon>
        <taxon>Euteleostomi</taxon>
        <taxon>Amphibia</taxon>
        <taxon>Batrachia</taxon>
        <taxon>Caudata</taxon>
        <taxon>Salamandroidea</taxon>
        <taxon>Salamandridae</taxon>
        <taxon>Pleurodelinae</taxon>
        <taxon>Pleurodeles</taxon>
    </lineage>
</organism>
<gene>
    <name evidence="2" type="ORF">NDU88_002474</name>
</gene>
<protein>
    <recommendedName>
        <fullName evidence="1">Reverse transcriptase domain-containing protein</fullName>
    </recommendedName>
</protein>
<dbReference type="PANTHER" id="PTHR31635:SF196">
    <property type="entry name" value="REVERSE TRANSCRIPTASE DOMAIN-CONTAINING PROTEIN-RELATED"/>
    <property type="match status" value="1"/>
</dbReference>
<name>A0AAV7UXT9_PLEWA</name>
<dbReference type="CDD" id="cd01650">
    <property type="entry name" value="RT_nLTR_like"/>
    <property type="match status" value="1"/>
</dbReference>
<accession>A0AAV7UXT9</accession>
<evidence type="ECO:0000313" key="3">
    <source>
        <dbReference type="Proteomes" id="UP001066276"/>
    </source>
</evidence>
<dbReference type="SUPFAM" id="SSF56672">
    <property type="entry name" value="DNA/RNA polymerases"/>
    <property type="match status" value="1"/>
</dbReference>
<dbReference type="Proteomes" id="UP001066276">
    <property type="component" value="Chromosome 2_2"/>
</dbReference>
<feature type="domain" description="Reverse transcriptase" evidence="1">
    <location>
        <begin position="1"/>
        <end position="234"/>
    </location>
</feature>
<dbReference type="AlphaFoldDB" id="A0AAV7UXT9"/>
<dbReference type="EMBL" id="JANPWB010000004">
    <property type="protein sequence ID" value="KAJ1193169.1"/>
    <property type="molecule type" value="Genomic_DNA"/>
</dbReference>
<evidence type="ECO:0000313" key="2">
    <source>
        <dbReference type="EMBL" id="KAJ1193169.1"/>
    </source>
</evidence>
<dbReference type="Pfam" id="PF00078">
    <property type="entry name" value="RVT_1"/>
    <property type="match status" value="1"/>
</dbReference>
<dbReference type="PANTHER" id="PTHR31635">
    <property type="entry name" value="REVERSE TRANSCRIPTASE DOMAIN-CONTAINING PROTEIN-RELATED"/>
    <property type="match status" value="1"/>
</dbReference>
<keyword evidence="3" id="KW-1185">Reference proteome</keyword>
<comment type="caution">
    <text evidence="2">The sequence shown here is derived from an EMBL/GenBank/DDBJ whole genome shotgun (WGS) entry which is preliminary data.</text>
</comment>
<dbReference type="InterPro" id="IPR043502">
    <property type="entry name" value="DNA/RNA_pol_sf"/>
</dbReference>
<sequence>MINIDNKILAKMIATRLQPLLSRMVLPDQSGFVPGRSTSHNLCTFFAVLGSLEPDDDVATVFLDAAKAFDSLAWEYMFALLNRVGLSVRFVNWIRLLYTLPTARLRLNGGISAPFLVSRGTRQGCPLSLLLFAAAMEPLAAGLRQRYSNSGLQFRQRPVLISLYADDIALYVRNPRQNLDILLDEIVRFGNFSGVTINWSKSMILPLTPRVRRFDSRYPLIWADGPVRYLGIHLHCDVETLRLANYETAMTWLEGKVETWMALPLSLTGRIAITKMVVLPKFLYLFINLPLPLTKAYFRCLRSALVRLTWAG</sequence>
<proteinExistence type="predicted"/>
<evidence type="ECO:0000259" key="1">
    <source>
        <dbReference type="PROSITE" id="PS50878"/>
    </source>
</evidence>
<reference evidence="2" key="1">
    <citation type="journal article" date="2022" name="bioRxiv">
        <title>Sequencing and chromosome-scale assembly of the giantPleurodeles waltlgenome.</title>
        <authorList>
            <person name="Brown T."/>
            <person name="Elewa A."/>
            <person name="Iarovenko S."/>
            <person name="Subramanian E."/>
            <person name="Araus A.J."/>
            <person name="Petzold A."/>
            <person name="Susuki M."/>
            <person name="Suzuki K.-i.T."/>
            <person name="Hayashi T."/>
            <person name="Toyoda A."/>
            <person name="Oliveira C."/>
            <person name="Osipova E."/>
            <person name="Leigh N.D."/>
            <person name="Simon A."/>
            <person name="Yun M.H."/>
        </authorList>
    </citation>
    <scope>NUCLEOTIDE SEQUENCE</scope>
    <source>
        <strain evidence="2">20211129_DDA</strain>
        <tissue evidence="2">Liver</tissue>
    </source>
</reference>
<dbReference type="InterPro" id="IPR000477">
    <property type="entry name" value="RT_dom"/>
</dbReference>